<dbReference type="PROSITE" id="PS50878">
    <property type="entry name" value="RT_POL"/>
    <property type="match status" value="2"/>
</dbReference>
<evidence type="ECO:0000313" key="4">
    <source>
        <dbReference type="Proteomes" id="UP001235939"/>
    </source>
</evidence>
<dbReference type="InterPro" id="IPR052560">
    <property type="entry name" value="RdDP_mobile_element"/>
</dbReference>
<protein>
    <submittedName>
        <fullName evidence="3">Uncharacterized protein</fullName>
    </submittedName>
</protein>
<dbReference type="InterPro" id="IPR012337">
    <property type="entry name" value="RNaseH-like_sf"/>
</dbReference>
<accession>A0ABY6L589</accession>
<dbReference type="InterPro" id="IPR005135">
    <property type="entry name" value="Endo/exonuclease/phosphatase"/>
</dbReference>
<sequence length="2876" mass="330929">MVTKTCPNKKYNLKYKNYNILRKDRNKEGGGLAFLIKNLYYEDIAINIPNTSDLKAQGIKVYLNQNKTINIFNMYHPPNNKLIDDGTMAQFLTDNTIIVGDLNAKHQLWGCSTPNPRGKILSNLFDDNAFMCLNDGNPTHHSYSYNTAQALDISFSSPDIFHKCKWQILKSIGSDHLPILIEISTKTKTSSIKEKFWNFKKANWNLYQQNTNEDFRKAPTRIKDLEQNWISFKNTIIKAAKVSIPRGNIKKWIPNYTHQAKDIQTLITKRNELQKKCTQNQTNCRTELNIVNAKIKRLYVNMKREKWKQTCDNLNPRNPNTKLWHLAKQIDRAQPQTENTNMIKNTDGTPATNDKNAANLLGNSYQINSKIKFEIKDKKVEKKARKIIHDCKNVTSTHNIFHEKINMKELDYALENTDLNKTPGPDGIHGQMISNLGKNGKEKLLDIFNNSWKTGKLPQDWKTATIIPIKKLDKSADDPKNYRPISLTSICCKLMEKIILRRLTYHLDTRNLLPKEQYGFRKGHGTIDQLLFFTQKVKDAQNRKPTNHTIAAFLDLTQAFDKGYIRVKYNGTLSKTFKLYQGLPQGSVLSPTLFTLFIAGIEEKISHKTNIGLFADDIILWSSNTNWKKAERDLNKTLFHLEKFANKHKLEFNPQKSETCLFTTDMKLYKIRPKIILKEQQLQYNKHPKYLGYTLDPEINSSKHIEEVIRKGRDRLKILNYISGREWGADATTLKLTYTSLIRPILEYGYQIYGTASETNLKSLERIQLSASRIITGLRNTCPNIVLYEADIMPLKDRRSYNLPKYINKIKSYGNKHRTSKYILNWESNLRLKKEGPLHLAKRNEFLKYKVEKNYLAEKISPCKPLQNVTFNATLNEPTNKRYQNPEYLKQLSLEIINNIPKNAITIYTDGSRDELGHTGSGCLIKTTNGIEKMNRRNPDFCSVFRSELIAIYEALKSIRNTNYQDIWILTDSRSAIQHLSHTGELRDKVSRNIIGYLQKLSKTSKIHLQWIPSHVGIEGNEAADVLAKKGTKEPLPQKNKLTFKEIEAIAKTKINKNWRIPPKHSWYSGVNPGEALKIRNRQHQTTLTRFRTGHLKPLKIENNNKIYPTCPKCSLVPAAPEHILACIRCTKQDLWERPLLIIKQLEEHELMEFGMLVSGSAGSLILMYIGWEALFRSIESAAKASASMLGTASNYRQSQTFTKVCLDHGAMINESCTPIPHSMRSDVDLHAASPVAQNKQGRVQDLGRGFCPISIIQSPQTSHFATSKQLSILQCNINGLCSTATKIKLEEIMEIAEKQKIQIIALQETKLNEKYNLKYKNYNILRKDRNKEGGGLAFLIKNLYYEDIAINIPNTSDLEAQGIKVYLNQNKTINIFNMYHPPNNKLIDDGTMAQFLTDNTIIVALDISFSSPDIFHKCKSQILKSIGSDHLPILIEISTKTKTSSIKEKFWNFKKANWNLYQQNTNEGFRKAPTRIKDLEQNWISFKNTIIKAAKVSIPRGNIKKWIPNYTHQAKDIQTLITKRNELQKKYTQNQTNCRTELNIVNAKIKRLYVNMKREKWKQTCENLNPRNPNTKLWHLAKQIDRAQPQTENTNMIKNIDGTPATNDKNAANLLGNSYQISSKIKFEIKDKKVEKKARKIIHDCKNVTSTYNIFHEKINMKELDYALENTDLNKTPGPDGIHGQMISNLGKNGKEKLLDIFNNSWKTGKLPQDWKTATIIPIKKLDKSADDPKNYRPISLTSICCKLMEKIILRRLTYHLDTRNLLPEEQYGFRKGHGTIDQLLFFTQKVKDAQNRKPTNHTIAAFLDLTQAFDKVWKNKLITKLYKHFKIDGKAITWINDFLKNRYIRVKYNGTLSKTFKLYQGLPQGSVLSPTLFTLFIAGIEEKISHKTNIGLFADDIILWSSNTNWKKAERDLNKTLFHLEKFANKHKLEFNPQKSETCLFTTDKKLYKIRPKIILKEQQLQYNKHPKYLGYTLDPEINSSKHIEEVIRKGRDRLKILKYISGREWGADATTLKLTYTSLIRPILEYGYQIYGTASETNLKSLERIQLSAARIITGLRNTCPNDIVLYEADIMPLKDRRSYNLPKYINKIKSYGNKHRTSKYILNWESNLRLKKEGPLHLAKRNEFLKYKVEKNYLAEKISPCKPLQNVIFNATLNEPTNKQYQNPEYLKQLSLEIINNIPKNAITIYTDGSRDELGHTGSGCLIKTTNGIEKMNRRNPDFCSVFRSELIAIYEALKSIRNTNYQDIWILTDSRSAIQHLSHTGELRDKVSRNIIGYLQKLSKIHLQWIPSHVGIEGNEAADVLAKKGTKEPLPQKNKLTFKEIETIAKTKINKNWRIPPKHSWYSGVNPGGALNIRNRQHQTTLTRFRTGHLKPLKIENNNKIYPTCPKCSLLRASWLYGGARCKTVLAWRQVHAVCSPQRGQCLLHPAQLVAHLLLGEVPRGPAVGVQRGALAGEARGFSVGWLEDYCSKKSSGGREWGADATTLKLTYTSLIRPILEYGYQIYGTASETNLKSLERIQLSAARIITGLRNTCPNDIVLYEADIMPLKDRRSYNLPKYINKIKSYGNKHRTSKYILNWESNLRLKKEGPLHLAKRNEFLKYKVEKNYLAEKNSPCKPLQNVIFNATLNEPTNKQYQNPEYLKQLSLEIINNIPKNAITIYTDGSRDELGHTGSGCLIKTTNGIEKMNRRNPDFCSVFRSELIAIYEALKSIRNTNYQNIWILTDSRSAIQHLSHTGELRDKVSRNIIGYLQKLSKTSKIHLQWIPSHVGIEGNEAADVLAKKGTKEPLPQKNKLTFKEIETIAKTKINKNWRIPPKHSWYSGVNPGEALKIRNRQHQTTLTRFRTGHLKPLKIENNNKIYPTCPKCSL</sequence>
<keyword evidence="4" id="KW-1185">Reference proteome</keyword>
<feature type="domain" description="RNase H type-1" evidence="2">
    <location>
        <begin position="901"/>
        <end position="1033"/>
    </location>
</feature>
<feature type="domain" description="Reverse transcriptase" evidence="1">
    <location>
        <begin position="450"/>
        <end position="695"/>
    </location>
</feature>
<dbReference type="CDD" id="cd01650">
    <property type="entry name" value="RT_nLTR_like"/>
    <property type="match status" value="2"/>
</dbReference>
<dbReference type="Pfam" id="PF14529">
    <property type="entry name" value="Exo_endo_phos_2"/>
    <property type="match status" value="1"/>
</dbReference>
<dbReference type="Pfam" id="PF00078">
    <property type="entry name" value="RVT_1"/>
    <property type="match status" value="2"/>
</dbReference>
<dbReference type="SUPFAM" id="SSF56672">
    <property type="entry name" value="DNA/RNA polymerases"/>
    <property type="match status" value="2"/>
</dbReference>
<dbReference type="SUPFAM" id="SSF56219">
    <property type="entry name" value="DNase I-like"/>
    <property type="match status" value="2"/>
</dbReference>
<gene>
    <name evidence="3" type="ORF">LAZ67_14000006</name>
</gene>
<dbReference type="InterPro" id="IPR036397">
    <property type="entry name" value="RNaseH_sf"/>
</dbReference>
<dbReference type="PANTHER" id="PTHR36688">
    <property type="entry name" value="ENDO/EXONUCLEASE/PHOSPHATASE DOMAIN-CONTAINING PROTEIN"/>
    <property type="match status" value="1"/>
</dbReference>
<dbReference type="Proteomes" id="UP001235939">
    <property type="component" value="Chromosome 14"/>
</dbReference>
<dbReference type="PROSITE" id="PS50879">
    <property type="entry name" value="RNASE_H_1"/>
    <property type="match status" value="3"/>
</dbReference>
<dbReference type="CDD" id="cd09276">
    <property type="entry name" value="Rnase_HI_RT_non_LTR"/>
    <property type="match status" value="3"/>
</dbReference>
<reference evidence="3 4" key="1">
    <citation type="submission" date="2022-01" db="EMBL/GenBank/DDBJ databases">
        <title>A chromosomal length assembly of Cordylochernes scorpioides.</title>
        <authorList>
            <person name="Zeh D."/>
            <person name="Zeh J."/>
        </authorList>
    </citation>
    <scope>NUCLEOTIDE SEQUENCE [LARGE SCALE GENOMIC DNA]</scope>
    <source>
        <strain evidence="3">IN4F17</strain>
        <tissue evidence="3">Whole Body</tissue>
    </source>
</reference>
<name>A0ABY6L589_9ARAC</name>
<dbReference type="SUPFAM" id="SSF53098">
    <property type="entry name" value="Ribonuclease H-like"/>
    <property type="match status" value="3"/>
</dbReference>
<proteinExistence type="predicted"/>
<evidence type="ECO:0000259" key="1">
    <source>
        <dbReference type="PROSITE" id="PS50878"/>
    </source>
</evidence>
<dbReference type="InterPro" id="IPR043502">
    <property type="entry name" value="DNA/RNA_pol_sf"/>
</dbReference>
<dbReference type="InterPro" id="IPR000477">
    <property type="entry name" value="RT_dom"/>
</dbReference>
<dbReference type="EMBL" id="CP092876">
    <property type="protein sequence ID" value="UYV76317.1"/>
    <property type="molecule type" value="Genomic_DNA"/>
</dbReference>
<dbReference type="InterPro" id="IPR002156">
    <property type="entry name" value="RNaseH_domain"/>
</dbReference>
<dbReference type="InterPro" id="IPR036691">
    <property type="entry name" value="Endo/exonu/phosph_ase_sf"/>
</dbReference>
<feature type="non-terminal residue" evidence="3">
    <location>
        <position position="2876"/>
    </location>
</feature>
<feature type="domain" description="Reverse transcriptase" evidence="1">
    <location>
        <begin position="1705"/>
        <end position="1980"/>
    </location>
</feature>
<dbReference type="Gene3D" id="3.60.10.10">
    <property type="entry name" value="Endonuclease/exonuclease/phosphatase"/>
    <property type="match status" value="2"/>
</dbReference>
<evidence type="ECO:0000259" key="2">
    <source>
        <dbReference type="PROSITE" id="PS50879"/>
    </source>
</evidence>
<dbReference type="PANTHER" id="PTHR36688:SF1">
    <property type="entry name" value="ENDONUCLEASE_EXONUCLEASE_PHOSPHATASE DOMAIN-CONTAINING PROTEIN"/>
    <property type="match status" value="1"/>
</dbReference>
<dbReference type="Gene3D" id="3.30.420.10">
    <property type="entry name" value="Ribonuclease H-like superfamily/Ribonuclease H"/>
    <property type="match status" value="3"/>
</dbReference>
<dbReference type="Pfam" id="PF00075">
    <property type="entry name" value="RNase_H"/>
    <property type="match status" value="3"/>
</dbReference>
<organism evidence="3 4">
    <name type="scientific">Cordylochernes scorpioides</name>
    <dbReference type="NCBI Taxonomy" id="51811"/>
    <lineage>
        <taxon>Eukaryota</taxon>
        <taxon>Metazoa</taxon>
        <taxon>Ecdysozoa</taxon>
        <taxon>Arthropoda</taxon>
        <taxon>Chelicerata</taxon>
        <taxon>Arachnida</taxon>
        <taxon>Pseudoscorpiones</taxon>
        <taxon>Cheliferoidea</taxon>
        <taxon>Chernetidae</taxon>
        <taxon>Cordylochernes</taxon>
    </lineage>
</organism>
<feature type="domain" description="RNase H type-1" evidence="2">
    <location>
        <begin position="2661"/>
        <end position="2793"/>
    </location>
</feature>
<feature type="domain" description="RNase H type-1" evidence="2">
    <location>
        <begin position="2187"/>
        <end position="2316"/>
    </location>
</feature>
<evidence type="ECO:0000313" key="3">
    <source>
        <dbReference type="EMBL" id="UYV76317.1"/>
    </source>
</evidence>